<evidence type="ECO:0000259" key="2">
    <source>
        <dbReference type="PROSITE" id="PS51832"/>
    </source>
</evidence>
<dbReference type="Pfam" id="PF11871">
    <property type="entry name" value="DUF3391"/>
    <property type="match status" value="1"/>
</dbReference>
<dbReference type="SMART" id="SM00471">
    <property type="entry name" value="HDc"/>
    <property type="match status" value="1"/>
</dbReference>
<feature type="domain" description="HD" evidence="1">
    <location>
        <begin position="188"/>
        <end position="310"/>
    </location>
</feature>
<dbReference type="InterPro" id="IPR037522">
    <property type="entry name" value="HD_GYP_dom"/>
</dbReference>
<protein>
    <submittedName>
        <fullName evidence="3">Cyclic di-GMP phosphodiesterase response regulator RpfG</fullName>
        <ecNumber evidence="3">3.1.4.52</ecNumber>
    </submittedName>
</protein>
<reference evidence="3" key="1">
    <citation type="submission" date="2014-02" db="EMBL/GenBank/DDBJ databases">
        <title>Expanding our view of genomic diversity in Candidatus Accumulibacter clades.</title>
        <authorList>
            <person name="Skennerton C.T."/>
            <person name="Barr J.J."/>
            <person name="Slater F.R."/>
            <person name="Bond P.L."/>
            <person name="Tyson G.W."/>
        </authorList>
    </citation>
    <scope>NUCLEOTIDE SEQUENCE [LARGE SCALE GENOMIC DNA]</scope>
</reference>
<dbReference type="EMBL" id="JFAX01000003">
    <property type="protein sequence ID" value="EXI68849.1"/>
    <property type="molecule type" value="Genomic_DNA"/>
</dbReference>
<evidence type="ECO:0000313" key="4">
    <source>
        <dbReference type="Proteomes" id="UP000020218"/>
    </source>
</evidence>
<dbReference type="PATRIC" id="fig|1454001.3.peg.849"/>
<evidence type="ECO:0000259" key="1">
    <source>
        <dbReference type="PROSITE" id="PS51831"/>
    </source>
</evidence>
<feature type="domain" description="HD-GYP" evidence="2">
    <location>
        <begin position="166"/>
        <end position="361"/>
    </location>
</feature>
<evidence type="ECO:0000313" key="3">
    <source>
        <dbReference type="EMBL" id="EXI68849.1"/>
    </source>
</evidence>
<dbReference type="Gene3D" id="1.10.3210.10">
    <property type="entry name" value="Hypothetical protein af1432"/>
    <property type="match status" value="1"/>
</dbReference>
<dbReference type="PROSITE" id="PS51831">
    <property type="entry name" value="HD"/>
    <property type="match status" value="1"/>
</dbReference>
<dbReference type="SUPFAM" id="SSF109604">
    <property type="entry name" value="HD-domain/PDEase-like"/>
    <property type="match status" value="1"/>
</dbReference>
<dbReference type="PANTHER" id="PTHR43155:SF2">
    <property type="entry name" value="CYCLIC DI-GMP PHOSPHODIESTERASE PA4108"/>
    <property type="match status" value="1"/>
</dbReference>
<dbReference type="EC" id="3.1.4.52" evidence="3"/>
<dbReference type="GO" id="GO:0071111">
    <property type="term" value="F:cyclic-guanylate-specific phosphodiesterase activity"/>
    <property type="evidence" value="ECO:0007669"/>
    <property type="project" value="UniProtKB-EC"/>
</dbReference>
<dbReference type="InterPro" id="IPR006674">
    <property type="entry name" value="HD_domain"/>
</dbReference>
<organism evidence="3 4">
    <name type="scientific">Candidatus Accumulibacter adjunctus</name>
    <dbReference type="NCBI Taxonomy" id="1454001"/>
    <lineage>
        <taxon>Bacteria</taxon>
        <taxon>Pseudomonadati</taxon>
        <taxon>Pseudomonadota</taxon>
        <taxon>Betaproteobacteria</taxon>
        <taxon>Candidatus Accumulibacter</taxon>
    </lineage>
</organism>
<keyword evidence="3" id="KW-0378">Hydrolase</keyword>
<dbReference type="Pfam" id="PF13487">
    <property type="entry name" value="HD_5"/>
    <property type="match status" value="1"/>
</dbReference>
<comment type="caution">
    <text evidence="3">The sequence shown here is derived from an EMBL/GenBank/DDBJ whole genome shotgun (WGS) entry which is preliminary data.</text>
</comment>
<name>A0A011PR73_9PROT</name>
<dbReference type="Proteomes" id="UP000020218">
    <property type="component" value="Unassembled WGS sequence"/>
</dbReference>
<dbReference type="PANTHER" id="PTHR43155">
    <property type="entry name" value="CYCLIC DI-GMP PHOSPHODIESTERASE PA4108-RELATED"/>
    <property type="match status" value="1"/>
</dbReference>
<dbReference type="CDD" id="cd00077">
    <property type="entry name" value="HDc"/>
    <property type="match status" value="1"/>
</dbReference>
<dbReference type="STRING" id="1454001.AW08_00671"/>
<dbReference type="InterPro" id="IPR003607">
    <property type="entry name" value="HD/PDEase_dom"/>
</dbReference>
<dbReference type="InterPro" id="IPR021812">
    <property type="entry name" value="DUF3391"/>
</dbReference>
<keyword evidence="4" id="KW-1185">Reference proteome</keyword>
<sequence>MATAPARGDGDIQEGEIAIVASQLRPGVHVRLPVPWMQHQFLFSSFVIADEEQVRLIAAMRLPELFCDPRRCRVEPLPRPAADTVDPNATAAAAAEEARLAAVAAAAMAEKQERSRVMQRHREGLDKAQKLYFQAATTVSGALRDLPARPQAAVAEVLRLSADSTAALLGDTDSALVLIAERAHDDRLAAHSLAVMTLALLIGKQAQIPPAALPAIASGALLHDIGKLQISPSILRSSERNRHEEAIYQSHGASGHAAAKRAGTLAAPVLDAIRHHHERCDGRGFPDRLSGSAIPLTARIVAIANRFDNLVNPLEPGRALSPSEALSVMWTRERPAFDEHLLQFFIRAMGVYPPGSIVRLTDGRIAAVVAAAAADKPLLPTVMVYTPEIPRQQSIIIDLARIDGPAIERALRLQERSPEELDYLLPRRRINWCHLSERRC</sequence>
<accession>A0A011PR73</accession>
<dbReference type="PROSITE" id="PS51832">
    <property type="entry name" value="HD_GYP"/>
    <property type="match status" value="1"/>
</dbReference>
<proteinExistence type="predicted"/>
<dbReference type="AlphaFoldDB" id="A0A011PR73"/>
<gene>
    <name evidence="3" type="primary">rpfG_1</name>
    <name evidence="3" type="ORF">AW08_00671</name>
</gene>